<dbReference type="OrthoDB" id="937665at2"/>
<proteinExistence type="predicted"/>
<reference evidence="2 3" key="1">
    <citation type="submission" date="2019-07" db="EMBL/GenBank/DDBJ databases">
        <authorList>
            <person name="Huq M.A."/>
        </authorList>
    </citation>
    <scope>NUCLEOTIDE SEQUENCE [LARGE SCALE GENOMIC DNA]</scope>
    <source>
        <strain evidence="2 3">MAH-19</strain>
    </source>
</reference>
<protein>
    <submittedName>
        <fullName evidence="2">Uncharacterized protein</fullName>
    </submittedName>
</protein>
<feature type="transmembrane region" description="Helical" evidence="1">
    <location>
        <begin position="188"/>
        <end position="211"/>
    </location>
</feature>
<feature type="transmembrane region" description="Helical" evidence="1">
    <location>
        <begin position="108"/>
        <end position="125"/>
    </location>
</feature>
<feature type="transmembrane region" description="Helical" evidence="1">
    <location>
        <begin position="223"/>
        <end position="242"/>
    </location>
</feature>
<feature type="transmembrane region" description="Helical" evidence="1">
    <location>
        <begin position="33"/>
        <end position="49"/>
    </location>
</feature>
<keyword evidence="1" id="KW-1133">Transmembrane helix</keyword>
<feature type="transmembrane region" description="Helical" evidence="1">
    <location>
        <begin position="70"/>
        <end position="88"/>
    </location>
</feature>
<evidence type="ECO:0000313" key="3">
    <source>
        <dbReference type="Proteomes" id="UP000318733"/>
    </source>
</evidence>
<gene>
    <name evidence="2" type="ORF">FO440_23075</name>
</gene>
<accession>A0A556M967</accession>
<name>A0A556M967_9SPHI</name>
<feature type="transmembrane region" description="Helical" evidence="1">
    <location>
        <begin position="137"/>
        <end position="161"/>
    </location>
</feature>
<keyword evidence="3" id="KW-1185">Reference proteome</keyword>
<keyword evidence="1" id="KW-0812">Transmembrane</keyword>
<comment type="caution">
    <text evidence="2">The sequence shown here is derived from an EMBL/GenBank/DDBJ whole genome shotgun (WGS) entry which is preliminary data.</text>
</comment>
<evidence type="ECO:0000256" key="1">
    <source>
        <dbReference type="SAM" id="Phobius"/>
    </source>
</evidence>
<organism evidence="2 3">
    <name type="scientific">Mucilaginibacter corticis</name>
    <dbReference type="NCBI Taxonomy" id="2597670"/>
    <lineage>
        <taxon>Bacteria</taxon>
        <taxon>Pseudomonadati</taxon>
        <taxon>Bacteroidota</taxon>
        <taxon>Sphingobacteriia</taxon>
        <taxon>Sphingobacteriales</taxon>
        <taxon>Sphingobacteriaceae</taxon>
        <taxon>Mucilaginibacter</taxon>
    </lineage>
</organism>
<evidence type="ECO:0000313" key="2">
    <source>
        <dbReference type="EMBL" id="TSJ36386.1"/>
    </source>
</evidence>
<dbReference type="Proteomes" id="UP000318733">
    <property type="component" value="Unassembled WGS sequence"/>
</dbReference>
<dbReference type="AlphaFoldDB" id="A0A556M967"/>
<feature type="transmembrane region" description="Helical" evidence="1">
    <location>
        <begin position="9"/>
        <end position="27"/>
    </location>
</feature>
<dbReference type="EMBL" id="VLPK01000007">
    <property type="protein sequence ID" value="TSJ36386.1"/>
    <property type="molecule type" value="Genomic_DNA"/>
</dbReference>
<feature type="transmembrane region" description="Helical" evidence="1">
    <location>
        <begin position="248"/>
        <end position="271"/>
    </location>
</feature>
<dbReference type="RefSeq" id="WP_144250677.1">
    <property type="nucleotide sequence ID" value="NZ_VLPK01000007.1"/>
</dbReference>
<keyword evidence="1" id="KW-0472">Membrane</keyword>
<sequence length="279" mass="30979">MDRAQKSAVIYLYLLPALVAAVGFGIGHVSYHVYLPLWFLNTCLMIFAIRQLFKRGANAGETPSGGWRNAGLLLIFPWILFAVFAGMGPPPPAMSAWLATAAEQEVRYSLLILGGILALMGFSLMKIKLADQAECNYAVLGLMAFSIALPLFILNMAYWGYFLTSAFRLFITLPAGKRPDWYLPVRQFFYVVSVVEVALTNLATLLFVLSLKKAKLMSPRSSSWFLAVGIMCIVLVILPPSVPEPFATAGYLAAVPAIPFMMPYLIGLRLLRLRYRHHH</sequence>